<name>A0A8D8D4X6_CULPI</name>
<reference evidence="1" key="1">
    <citation type="submission" date="2021-05" db="EMBL/GenBank/DDBJ databases">
        <authorList>
            <person name="Alioto T."/>
            <person name="Alioto T."/>
            <person name="Gomez Garrido J."/>
        </authorList>
    </citation>
    <scope>NUCLEOTIDE SEQUENCE</scope>
</reference>
<dbReference type="EMBL" id="HBUE01256974">
    <property type="protein sequence ID" value="CAG6557056.1"/>
    <property type="molecule type" value="Transcribed_RNA"/>
</dbReference>
<sequence length="126" mass="14032">MTAHCFQSAQHTLTKSDSLLGSKVSRSYFFHRGQLGKRRISSNFACDLTRTWTCSRARCRSATSLAQAAVTEQKSSVRRASRGNWRHSFRTVASPTRGIDVRAKVSRWGVISARWSSILLVKGVTG</sequence>
<dbReference type="AlphaFoldDB" id="A0A8D8D4X6"/>
<proteinExistence type="predicted"/>
<accession>A0A8D8D4X6</accession>
<dbReference type="EMBL" id="HBUE01151973">
    <property type="protein sequence ID" value="CAG6505757.1"/>
    <property type="molecule type" value="Transcribed_RNA"/>
</dbReference>
<organism evidence="1">
    <name type="scientific">Culex pipiens</name>
    <name type="common">House mosquito</name>
    <dbReference type="NCBI Taxonomy" id="7175"/>
    <lineage>
        <taxon>Eukaryota</taxon>
        <taxon>Metazoa</taxon>
        <taxon>Ecdysozoa</taxon>
        <taxon>Arthropoda</taxon>
        <taxon>Hexapoda</taxon>
        <taxon>Insecta</taxon>
        <taxon>Pterygota</taxon>
        <taxon>Neoptera</taxon>
        <taxon>Endopterygota</taxon>
        <taxon>Diptera</taxon>
        <taxon>Nematocera</taxon>
        <taxon>Culicoidea</taxon>
        <taxon>Culicidae</taxon>
        <taxon>Culicinae</taxon>
        <taxon>Culicini</taxon>
        <taxon>Culex</taxon>
        <taxon>Culex</taxon>
    </lineage>
</organism>
<evidence type="ECO:0000313" key="1">
    <source>
        <dbReference type="EMBL" id="CAG6505757.1"/>
    </source>
</evidence>
<protein>
    <submittedName>
        <fullName evidence="1">(northern house mosquito) hypothetical protein</fullName>
    </submittedName>
</protein>